<keyword evidence="12" id="KW-1185">Reference proteome</keyword>
<dbReference type="InterPro" id="IPR018108">
    <property type="entry name" value="MCP_transmembrane"/>
</dbReference>
<feature type="repeat" description="Solcar" evidence="8">
    <location>
        <begin position="246"/>
        <end position="333"/>
    </location>
</feature>
<evidence type="ECO:0000256" key="3">
    <source>
        <dbReference type="ARBA" id="ARBA00022448"/>
    </source>
</evidence>
<proteinExistence type="inferred from homology"/>
<sequence length="341" mass="37989">MHWRPSANPGRSSSELSSSSLPWPMTLKELLTDDQWRSVINTTAGLGAGAVSTVLLYPLDLVKVRYQVHEKSAHAYRSLGHAFRSIVAEEGVRALFRGMSPALYGATLSWGIYMLVYQNAKERYARMADEGWIQGSWQHFFSGIEAGCIVVPLTNPIWLVKIRMQVQSNKRMQASVTGKDATRKLVENIPYRSVTDAFRRIVAEEGASALYKGMIPALFLTTNGAIKFVAYERLKSLYQAHWSPEMDVIPTLAMGAVAQSIASTTTYPYQVIKARLQQGGPLADKYTGTWDCTVKIIRHEGYFGLFKGLSANILKVVPTGAIIFAAYEHIQRTMKTMLLDD</sequence>
<keyword evidence="5" id="KW-0677">Repeat</keyword>
<keyword evidence="4 8" id="KW-0812">Transmembrane</keyword>
<evidence type="ECO:0000256" key="2">
    <source>
        <dbReference type="ARBA" id="ARBA00006375"/>
    </source>
</evidence>
<keyword evidence="3 9" id="KW-0813">Transport</keyword>
<name>A0A6A4DKY3_9STRA</name>
<dbReference type="InterPro" id="IPR044712">
    <property type="entry name" value="SLC25A32-like"/>
</dbReference>
<evidence type="ECO:0008006" key="13">
    <source>
        <dbReference type="Google" id="ProtNLM"/>
    </source>
</evidence>
<dbReference type="Proteomes" id="UP000434957">
    <property type="component" value="Unassembled WGS sequence"/>
</dbReference>
<comment type="subcellular location">
    <subcellularLocation>
        <location evidence="1">Membrane</location>
        <topology evidence="1">Multi-pass membrane protein</topology>
    </subcellularLocation>
</comment>
<dbReference type="FunFam" id="1.50.40.10:FF:000181">
    <property type="entry name" value="Mitochondrial folate transporter/carrier"/>
    <property type="match status" value="1"/>
</dbReference>
<evidence type="ECO:0000256" key="4">
    <source>
        <dbReference type="ARBA" id="ARBA00022692"/>
    </source>
</evidence>
<feature type="repeat" description="Solcar" evidence="8">
    <location>
        <begin position="134"/>
        <end position="237"/>
    </location>
</feature>
<evidence type="ECO:0000256" key="5">
    <source>
        <dbReference type="ARBA" id="ARBA00022737"/>
    </source>
</evidence>
<dbReference type="InterPro" id="IPR023395">
    <property type="entry name" value="MCP_dom_sf"/>
</dbReference>
<evidence type="ECO:0000313" key="12">
    <source>
        <dbReference type="Proteomes" id="UP000434957"/>
    </source>
</evidence>
<reference evidence="11 12" key="1">
    <citation type="submission" date="2018-08" db="EMBL/GenBank/DDBJ databases">
        <title>Genomic investigation of the strawberry pathogen Phytophthora fragariae indicates pathogenicity is determined by transcriptional variation in three key races.</title>
        <authorList>
            <person name="Adams T.M."/>
            <person name="Armitage A.D."/>
            <person name="Sobczyk M.K."/>
            <person name="Bates H.J."/>
            <person name="Dunwell J.M."/>
            <person name="Nellist C.F."/>
            <person name="Harrison R.J."/>
        </authorList>
    </citation>
    <scope>NUCLEOTIDE SEQUENCE [LARGE SCALE GENOMIC DNA]</scope>
    <source>
        <strain evidence="11 12">SCRP333</strain>
    </source>
</reference>
<evidence type="ECO:0000256" key="10">
    <source>
        <dbReference type="SAM" id="MobiDB-lite"/>
    </source>
</evidence>
<organism evidence="11 12">
    <name type="scientific">Phytophthora rubi</name>
    <dbReference type="NCBI Taxonomy" id="129364"/>
    <lineage>
        <taxon>Eukaryota</taxon>
        <taxon>Sar</taxon>
        <taxon>Stramenopiles</taxon>
        <taxon>Oomycota</taxon>
        <taxon>Peronosporomycetes</taxon>
        <taxon>Peronosporales</taxon>
        <taxon>Peronosporaceae</taxon>
        <taxon>Phytophthora</taxon>
    </lineage>
</organism>
<dbReference type="Gene3D" id="1.50.40.10">
    <property type="entry name" value="Mitochondrial carrier domain"/>
    <property type="match status" value="1"/>
</dbReference>
<keyword evidence="7 8" id="KW-0472">Membrane</keyword>
<dbReference type="Pfam" id="PF00153">
    <property type="entry name" value="Mito_carr"/>
    <property type="match status" value="3"/>
</dbReference>
<dbReference type="PRINTS" id="PR00926">
    <property type="entry name" value="MITOCARRIER"/>
</dbReference>
<dbReference type="SUPFAM" id="SSF103506">
    <property type="entry name" value="Mitochondrial carrier"/>
    <property type="match status" value="1"/>
</dbReference>
<comment type="similarity">
    <text evidence="2 9">Belongs to the mitochondrial carrier (TC 2.A.29) family.</text>
</comment>
<dbReference type="InterPro" id="IPR002067">
    <property type="entry name" value="MCP"/>
</dbReference>
<feature type="repeat" description="Solcar" evidence="8">
    <location>
        <begin position="36"/>
        <end position="123"/>
    </location>
</feature>
<comment type="caution">
    <text evidence="11">The sequence shown here is derived from an EMBL/GenBank/DDBJ whole genome shotgun (WGS) entry which is preliminary data.</text>
</comment>
<gene>
    <name evidence="11" type="ORF">PR003_g20835</name>
</gene>
<dbReference type="PROSITE" id="PS50920">
    <property type="entry name" value="SOLCAR"/>
    <property type="match status" value="3"/>
</dbReference>
<evidence type="ECO:0000313" key="11">
    <source>
        <dbReference type="EMBL" id="KAE9308065.1"/>
    </source>
</evidence>
<dbReference type="GO" id="GO:0015215">
    <property type="term" value="F:nucleotide transmembrane transporter activity"/>
    <property type="evidence" value="ECO:0007669"/>
    <property type="project" value="UniProtKB-ARBA"/>
</dbReference>
<evidence type="ECO:0000256" key="7">
    <source>
        <dbReference type="ARBA" id="ARBA00023136"/>
    </source>
</evidence>
<protein>
    <recommendedName>
        <fullName evidence="13">Mitochondrial folate transporter/carrier</fullName>
    </recommendedName>
</protein>
<dbReference type="PANTHER" id="PTHR45683">
    <property type="entry name" value="MITOCHONDRIAL NICOTINAMIDE ADENINE DINUCLEOTIDE TRANSPORTER 1-RELATED-RELATED"/>
    <property type="match status" value="1"/>
</dbReference>
<feature type="region of interest" description="Disordered" evidence="10">
    <location>
        <begin position="1"/>
        <end position="20"/>
    </location>
</feature>
<evidence type="ECO:0000256" key="8">
    <source>
        <dbReference type="PROSITE-ProRule" id="PRU00282"/>
    </source>
</evidence>
<dbReference type="AlphaFoldDB" id="A0A6A4DKY3"/>
<evidence type="ECO:0000256" key="1">
    <source>
        <dbReference type="ARBA" id="ARBA00004141"/>
    </source>
</evidence>
<evidence type="ECO:0000256" key="9">
    <source>
        <dbReference type="RuleBase" id="RU000488"/>
    </source>
</evidence>
<accession>A0A6A4DKY3</accession>
<keyword evidence="6" id="KW-1133">Transmembrane helix</keyword>
<dbReference type="GO" id="GO:0016020">
    <property type="term" value="C:membrane"/>
    <property type="evidence" value="ECO:0007669"/>
    <property type="project" value="UniProtKB-SubCell"/>
</dbReference>
<evidence type="ECO:0000256" key="6">
    <source>
        <dbReference type="ARBA" id="ARBA00022989"/>
    </source>
</evidence>
<dbReference type="EMBL" id="QXFT01001894">
    <property type="protein sequence ID" value="KAE9308065.1"/>
    <property type="molecule type" value="Genomic_DNA"/>
</dbReference>